<gene>
    <name evidence="2" type="ORF">SFK315_0470</name>
</gene>
<feature type="signal peptide" evidence="1">
    <location>
        <begin position="1"/>
        <end position="20"/>
    </location>
</feature>
<evidence type="ECO:0000313" key="3">
    <source>
        <dbReference type="Proteomes" id="UP000005407"/>
    </source>
</evidence>
<reference evidence="2 3" key="1">
    <citation type="submission" date="2012-03" db="EMBL/GenBank/DDBJ databases">
        <authorList>
            <person name="Rasko D."/>
            <person name="Redman J."/>
            <person name="Daugherty S.C."/>
            <person name="Tallon L."/>
            <person name="Sadzewicz L."/>
            <person name="Jones K."/>
            <person name="Santana-Cruz I."/>
            <person name="Liu X."/>
        </authorList>
    </citation>
    <scope>NUCLEOTIDE SEQUENCE [LARGE SCALE GENOMIC DNA]</scope>
    <source>
        <strain evidence="2 3">K-315</strain>
    </source>
</reference>
<dbReference type="PATRIC" id="fig|766150.3.peg.456"/>
<accession>I6D3Y0</accession>
<name>I6D3Y0_SHIFL</name>
<evidence type="ECO:0000313" key="2">
    <source>
        <dbReference type="EMBL" id="EIQ26472.1"/>
    </source>
</evidence>
<comment type="caution">
    <text evidence="2">The sequence shown here is derived from an EMBL/GenBank/DDBJ whole genome shotgun (WGS) entry which is preliminary data.</text>
</comment>
<protein>
    <submittedName>
        <fullName evidence="2">Putative integrase</fullName>
    </submittedName>
</protein>
<organism evidence="2 3">
    <name type="scientific">Shigella flexneri K-315</name>
    <dbReference type="NCBI Taxonomy" id="766150"/>
    <lineage>
        <taxon>Bacteria</taxon>
        <taxon>Pseudomonadati</taxon>
        <taxon>Pseudomonadota</taxon>
        <taxon>Gammaproteobacteria</taxon>
        <taxon>Enterobacterales</taxon>
        <taxon>Enterobacteriaceae</taxon>
        <taxon>Shigella</taxon>
    </lineage>
</organism>
<dbReference type="EMBL" id="AKMY01000004">
    <property type="protein sequence ID" value="EIQ26472.1"/>
    <property type="molecule type" value="Genomic_DNA"/>
</dbReference>
<keyword evidence="1" id="KW-0732">Signal</keyword>
<feature type="chain" id="PRO_5003702554" evidence="1">
    <location>
        <begin position="21"/>
        <end position="100"/>
    </location>
</feature>
<proteinExistence type="predicted"/>
<sequence>MPCFTAMRAEIALMSGSAFAVTHHAFSSGAGRTSDGNGSHASTLKSPSYTKSVSWQHYQHKPIPNTGFSNKMARPGRILFQFLSQMPHIITQIVAVFDRV</sequence>
<dbReference type="Proteomes" id="UP000005407">
    <property type="component" value="Unassembled WGS sequence"/>
</dbReference>
<evidence type="ECO:0000256" key="1">
    <source>
        <dbReference type="SAM" id="SignalP"/>
    </source>
</evidence>
<dbReference type="AlphaFoldDB" id="I6D3Y0"/>